<dbReference type="EMBL" id="JBHUIP010000012">
    <property type="protein sequence ID" value="MFD2264021.1"/>
    <property type="molecule type" value="Genomic_DNA"/>
</dbReference>
<dbReference type="Proteomes" id="UP001597295">
    <property type="component" value="Unassembled WGS sequence"/>
</dbReference>
<proteinExistence type="predicted"/>
<evidence type="ECO:0000313" key="2">
    <source>
        <dbReference type="Proteomes" id="UP001597295"/>
    </source>
</evidence>
<keyword evidence="2" id="KW-1185">Reference proteome</keyword>
<sequence>MLKQYAMLKGRPVEWRRGQGKTPHFQIRVSSGRQSHRASVNIRSALWPSELEVALIEPFDHPLTERLWAMPPGLHLVARRPGGIALDYIRAGICQPADFKPLPDFVEGPDNDLNDLLMRLMSRVARDRGAFLAIYGEPWGPWPLRRDRQFGFIPSRGMHDIHMNQGNSAEFLAQNGCWQDGGLLACLPEEKTWVALLLKFQSQSWATEDASGHATTMLAPPMVSA</sequence>
<dbReference type="InterPro" id="IPR019268">
    <property type="entry name" value="DUF2278"/>
</dbReference>
<name>A0ABW5DX60_9PROT</name>
<accession>A0ABW5DX60</accession>
<protein>
    <submittedName>
        <fullName evidence="1">DUF2278 family protein</fullName>
    </submittedName>
</protein>
<comment type="caution">
    <text evidence="1">The sequence shown here is derived from an EMBL/GenBank/DDBJ whole genome shotgun (WGS) entry which is preliminary data.</text>
</comment>
<reference evidence="2" key="1">
    <citation type="journal article" date="2019" name="Int. J. Syst. Evol. Microbiol.">
        <title>The Global Catalogue of Microorganisms (GCM) 10K type strain sequencing project: providing services to taxonomists for standard genome sequencing and annotation.</title>
        <authorList>
            <consortium name="The Broad Institute Genomics Platform"/>
            <consortium name="The Broad Institute Genome Sequencing Center for Infectious Disease"/>
            <person name="Wu L."/>
            <person name="Ma J."/>
        </authorList>
    </citation>
    <scope>NUCLEOTIDE SEQUENCE [LARGE SCALE GENOMIC DNA]</scope>
    <source>
        <strain evidence="2">CGMCC 1.19062</strain>
    </source>
</reference>
<evidence type="ECO:0000313" key="1">
    <source>
        <dbReference type="EMBL" id="MFD2264021.1"/>
    </source>
</evidence>
<gene>
    <name evidence="1" type="ORF">ACFSM5_14055</name>
</gene>
<organism evidence="1 2">
    <name type="scientific">Lacibacterium aquatile</name>
    <dbReference type="NCBI Taxonomy" id="1168082"/>
    <lineage>
        <taxon>Bacteria</taxon>
        <taxon>Pseudomonadati</taxon>
        <taxon>Pseudomonadota</taxon>
        <taxon>Alphaproteobacteria</taxon>
        <taxon>Rhodospirillales</taxon>
        <taxon>Rhodospirillaceae</taxon>
    </lineage>
</organism>
<dbReference type="RefSeq" id="WP_379877063.1">
    <property type="nucleotide sequence ID" value="NZ_JBHUIP010000012.1"/>
</dbReference>
<dbReference type="Pfam" id="PF10042">
    <property type="entry name" value="DUF2278"/>
    <property type="match status" value="1"/>
</dbReference>